<dbReference type="InterPro" id="IPR010730">
    <property type="entry name" value="HET"/>
</dbReference>
<dbReference type="PANTHER" id="PTHR33112:SF10">
    <property type="entry name" value="TOL"/>
    <property type="match status" value="1"/>
</dbReference>
<protein>
    <submittedName>
        <fullName evidence="3">HET-domain-containing protein</fullName>
    </submittedName>
</protein>
<evidence type="ECO:0000313" key="4">
    <source>
        <dbReference type="Proteomes" id="UP000605986"/>
    </source>
</evidence>
<evidence type="ECO:0000313" key="3">
    <source>
        <dbReference type="EMBL" id="KAF4438789.1"/>
    </source>
</evidence>
<dbReference type="Proteomes" id="UP000605986">
    <property type="component" value="Unassembled WGS sequence"/>
</dbReference>
<sequence>MSAINIDFGTRKGWGEPITEKTPFIEYWKYPRYGYFITVFDIVFRTIGAKDGKTKVVRLGIQKAKVDRDVDEDHPPMVYFESKISPSTDPESSMAQTSPALFVSSRLLKISGLDEDTLEIRLRERQALSADIRYATLSHCWGPLMPFKLKKELLESCLNGIPLAQMSSVYQHGVLNIAATGFSDGSNGLFVQRDPNLLTPISFSMEANDSSHDNYYLVDTGVWKDQVDDSPLCGRGWVAQERALSPRTVHFGKQQLFWECLCENASEVLPKGMLRGTEIMDPKAFIVPENEKEERAERLRSLREWVLGYNKRSYYEDSDDECNSDDDTSDKACSTDDGY</sequence>
<dbReference type="OrthoDB" id="10029326at2759"/>
<keyword evidence="4" id="KW-1185">Reference proteome</keyword>
<name>A0A8H4JXJ7_9HYPO</name>
<proteinExistence type="predicted"/>
<dbReference type="PANTHER" id="PTHR33112">
    <property type="entry name" value="DOMAIN PROTEIN, PUTATIVE-RELATED"/>
    <property type="match status" value="1"/>
</dbReference>
<accession>A0A8H4JXJ7</accession>
<feature type="compositionally biased region" description="Acidic residues" evidence="1">
    <location>
        <begin position="316"/>
        <end position="328"/>
    </location>
</feature>
<dbReference type="Pfam" id="PF06985">
    <property type="entry name" value="HET"/>
    <property type="match status" value="1"/>
</dbReference>
<evidence type="ECO:0000259" key="2">
    <source>
        <dbReference type="Pfam" id="PF06985"/>
    </source>
</evidence>
<organism evidence="3 4">
    <name type="scientific">Fusarium austroafricanum</name>
    <dbReference type="NCBI Taxonomy" id="2364996"/>
    <lineage>
        <taxon>Eukaryota</taxon>
        <taxon>Fungi</taxon>
        <taxon>Dikarya</taxon>
        <taxon>Ascomycota</taxon>
        <taxon>Pezizomycotina</taxon>
        <taxon>Sordariomycetes</taxon>
        <taxon>Hypocreomycetidae</taxon>
        <taxon>Hypocreales</taxon>
        <taxon>Nectriaceae</taxon>
        <taxon>Fusarium</taxon>
        <taxon>Fusarium concolor species complex</taxon>
    </lineage>
</organism>
<feature type="compositionally biased region" description="Basic and acidic residues" evidence="1">
    <location>
        <begin position="329"/>
        <end position="339"/>
    </location>
</feature>
<dbReference type="EMBL" id="JAADJG010000713">
    <property type="protein sequence ID" value="KAF4438789.1"/>
    <property type="molecule type" value="Genomic_DNA"/>
</dbReference>
<feature type="domain" description="Heterokaryon incompatibility" evidence="2">
    <location>
        <begin position="163"/>
        <end position="241"/>
    </location>
</feature>
<reference evidence="3" key="1">
    <citation type="submission" date="2020-01" db="EMBL/GenBank/DDBJ databases">
        <title>Identification and distribution of gene clusters putatively required for synthesis of sphingolipid metabolism inhibitors in phylogenetically diverse species of the filamentous fungus Fusarium.</title>
        <authorList>
            <person name="Kim H.-S."/>
            <person name="Busman M."/>
            <person name="Brown D.W."/>
            <person name="Divon H."/>
            <person name="Uhlig S."/>
            <person name="Proctor R.H."/>
        </authorList>
    </citation>
    <scope>NUCLEOTIDE SEQUENCE</scope>
    <source>
        <strain evidence="3">NRRL 53441</strain>
    </source>
</reference>
<comment type="caution">
    <text evidence="3">The sequence shown here is derived from an EMBL/GenBank/DDBJ whole genome shotgun (WGS) entry which is preliminary data.</text>
</comment>
<dbReference type="AlphaFoldDB" id="A0A8H4JXJ7"/>
<evidence type="ECO:0000256" key="1">
    <source>
        <dbReference type="SAM" id="MobiDB-lite"/>
    </source>
</evidence>
<gene>
    <name evidence="3" type="ORF">F53441_12709</name>
</gene>
<feature type="region of interest" description="Disordered" evidence="1">
    <location>
        <begin position="315"/>
        <end position="339"/>
    </location>
</feature>